<organism evidence="10 11">
    <name type="scientific">Hesseltinella vesiculosa</name>
    <dbReference type="NCBI Taxonomy" id="101127"/>
    <lineage>
        <taxon>Eukaryota</taxon>
        <taxon>Fungi</taxon>
        <taxon>Fungi incertae sedis</taxon>
        <taxon>Mucoromycota</taxon>
        <taxon>Mucoromycotina</taxon>
        <taxon>Mucoromycetes</taxon>
        <taxon>Mucorales</taxon>
        <taxon>Cunninghamellaceae</taxon>
        <taxon>Hesseltinella</taxon>
    </lineage>
</organism>
<feature type="compositionally biased region" description="Basic and acidic residues" evidence="7">
    <location>
        <begin position="77"/>
        <end position="86"/>
    </location>
</feature>
<dbReference type="GO" id="GO:0000978">
    <property type="term" value="F:RNA polymerase II cis-regulatory region sequence-specific DNA binding"/>
    <property type="evidence" value="ECO:0007669"/>
    <property type="project" value="InterPro"/>
</dbReference>
<dbReference type="GO" id="GO:0001228">
    <property type="term" value="F:DNA-binding transcription activator activity, RNA polymerase II-specific"/>
    <property type="evidence" value="ECO:0007669"/>
    <property type="project" value="InterPro"/>
</dbReference>
<protein>
    <recommendedName>
        <fullName evidence="12">Beta-trefoil</fullName>
    </recommendedName>
</protein>
<dbReference type="STRING" id="101127.A0A1X2GC59"/>
<dbReference type="InterPro" id="IPR036358">
    <property type="entry name" value="BTD_sf"/>
</dbReference>
<evidence type="ECO:0000256" key="5">
    <source>
        <dbReference type="ARBA" id="ARBA00023163"/>
    </source>
</evidence>
<dbReference type="Pfam" id="PF09271">
    <property type="entry name" value="LAG1-DNAbind"/>
    <property type="match status" value="1"/>
</dbReference>
<feature type="compositionally biased region" description="Pro residues" evidence="7">
    <location>
        <begin position="88"/>
        <end position="98"/>
    </location>
</feature>
<evidence type="ECO:0000259" key="8">
    <source>
        <dbReference type="SMART" id="SM01267"/>
    </source>
</evidence>
<comment type="similarity">
    <text evidence="2">Belongs to the Su(H) family.</text>
</comment>
<evidence type="ECO:0000256" key="3">
    <source>
        <dbReference type="ARBA" id="ARBA00023015"/>
    </source>
</evidence>
<keyword evidence="5" id="KW-0804">Transcription</keyword>
<reference evidence="10 11" key="1">
    <citation type="submission" date="2016-07" db="EMBL/GenBank/DDBJ databases">
        <title>Pervasive Adenine N6-methylation of Active Genes in Fungi.</title>
        <authorList>
            <consortium name="DOE Joint Genome Institute"/>
            <person name="Mondo S.J."/>
            <person name="Dannebaum R.O."/>
            <person name="Kuo R.C."/>
            <person name="Labutti K."/>
            <person name="Haridas S."/>
            <person name="Kuo A."/>
            <person name="Salamov A."/>
            <person name="Ahrendt S.R."/>
            <person name="Lipzen A."/>
            <person name="Sullivan W."/>
            <person name="Andreopoulos W.B."/>
            <person name="Clum A."/>
            <person name="Lindquist E."/>
            <person name="Daum C."/>
            <person name="Ramamoorthy G.K."/>
            <person name="Gryganskyi A."/>
            <person name="Culley D."/>
            <person name="Magnuson J.K."/>
            <person name="James T.Y."/>
            <person name="O'Malley M.A."/>
            <person name="Stajich J.E."/>
            <person name="Spatafora J.W."/>
            <person name="Visel A."/>
            <person name="Grigoriev I.V."/>
        </authorList>
    </citation>
    <scope>NUCLEOTIDE SEQUENCE [LARGE SCALE GENOMIC DNA]</scope>
    <source>
        <strain evidence="10 11">NRRL 3301</strain>
    </source>
</reference>
<dbReference type="InterPro" id="IPR037095">
    <property type="entry name" value="RBP-J/Cbf11_DNA-bd_sf"/>
</dbReference>
<evidence type="ECO:0000256" key="4">
    <source>
        <dbReference type="ARBA" id="ARBA00023125"/>
    </source>
</evidence>
<proteinExistence type="inferred from homology"/>
<dbReference type="AlphaFoldDB" id="A0A1X2GC59"/>
<dbReference type="SUPFAM" id="SSF49417">
    <property type="entry name" value="p53-like transcription factors"/>
    <property type="match status" value="1"/>
</dbReference>
<dbReference type="Pfam" id="PF09270">
    <property type="entry name" value="BTD"/>
    <property type="match status" value="1"/>
</dbReference>
<feature type="region of interest" description="Disordered" evidence="7">
    <location>
        <begin position="463"/>
        <end position="490"/>
    </location>
</feature>
<dbReference type="InterPro" id="IPR008967">
    <property type="entry name" value="p53-like_TF_DNA-bd_sf"/>
</dbReference>
<dbReference type="GO" id="GO:0005634">
    <property type="term" value="C:nucleus"/>
    <property type="evidence" value="ECO:0007669"/>
    <property type="project" value="UniProtKB-SubCell"/>
</dbReference>
<keyword evidence="6" id="KW-0539">Nucleus</keyword>
<dbReference type="EMBL" id="MCGT01000023">
    <property type="protein sequence ID" value="ORX50466.1"/>
    <property type="molecule type" value="Genomic_DNA"/>
</dbReference>
<dbReference type="InterPro" id="IPR015350">
    <property type="entry name" value="Beta-trefoil_DNA-bd_dom"/>
</dbReference>
<evidence type="ECO:0000256" key="7">
    <source>
        <dbReference type="SAM" id="MobiDB-lite"/>
    </source>
</evidence>
<dbReference type="SMART" id="SM01267">
    <property type="entry name" value="LAG1_DNAbind"/>
    <property type="match status" value="1"/>
</dbReference>
<keyword evidence="11" id="KW-1185">Reference proteome</keyword>
<comment type="subcellular location">
    <subcellularLocation>
        <location evidence="1">Nucleus</location>
    </subcellularLocation>
</comment>
<dbReference type="SMART" id="SM01268">
    <property type="entry name" value="BTD"/>
    <property type="match status" value="1"/>
</dbReference>
<dbReference type="Gene3D" id="2.80.10.50">
    <property type="match status" value="1"/>
</dbReference>
<evidence type="ECO:0000256" key="2">
    <source>
        <dbReference type="ARBA" id="ARBA00009704"/>
    </source>
</evidence>
<feature type="region of interest" description="Disordered" evidence="7">
    <location>
        <begin position="77"/>
        <end position="104"/>
    </location>
</feature>
<evidence type="ECO:0000256" key="6">
    <source>
        <dbReference type="ARBA" id="ARBA00023242"/>
    </source>
</evidence>
<accession>A0A1X2GC59</accession>
<dbReference type="PANTHER" id="PTHR10665">
    <property type="entry name" value="RECOMBINING BINDING PROTEIN SUPPRESSOR OF HAIRLESS"/>
    <property type="match status" value="1"/>
</dbReference>
<dbReference type="InterPro" id="IPR015351">
    <property type="entry name" value="RBP-J/Cbf11/Cbf12_DNA-bd"/>
</dbReference>
<dbReference type="OrthoDB" id="5600360at2759"/>
<dbReference type="SUPFAM" id="SSF110217">
    <property type="entry name" value="DNA-binding protein LAG-1 (CSL)"/>
    <property type="match status" value="1"/>
</dbReference>
<evidence type="ECO:0000313" key="11">
    <source>
        <dbReference type="Proteomes" id="UP000242146"/>
    </source>
</evidence>
<dbReference type="InterPro" id="IPR040159">
    <property type="entry name" value="CLS_fam"/>
</dbReference>
<feature type="compositionally biased region" description="Low complexity" evidence="7">
    <location>
        <begin position="463"/>
        <end position="477"/>
    </location>
</feature>
<keyword evidence="4" id="KW-0238">DNA-binding</keyword>
<evidence type="ECO:0000259" key="9">
    <source>
        <dbReference type="SMART" id="SM01268"/>
    </source>
</evidence>
<name>A0A1X2GC59_9FUNG</name>
<dbReference type="Proteomes" id="UP000242146">
    <property type="component" value="Unassembled WGS sequence"/>
</dbReference>
<keyword evidence="3" id="KW-0805">Transcription regulation</keyword>
<feature type="domain" description="Beta-trefoil DNA-binding" evidence="9">
    <location>
        <begin position="239"/>
        <end position="424"/>
    </location>
</feature>
<evidence type="ECO:0008006" key="12">
    <source>
        <dbReference type="Google" id="ProtNLM"/>
    </source>
</evidence>
<evidence type="ECO:0000256" key="1">
    <source>
        <dbReference type="ARBA" id="ARBA00004123"/>
    </source>
</evidence>
<sequence length="638" mass="70061">MEHSDSPIISQQVFGSSKKIQFIGLSPVNSLLTVIDKDQPIHLPRPSTMTSPKRHMSIESMLTNDDDTQRPVKRLWDDLAPVDKRPRYTPPLSPPPSAPASVTSPPALFASLPQRQTMTVTCYHAVVAQKSYGSEKRFLCPPPMVYLQQDQTQSPLISLSVVADHQDRPVEQHGYAQDHQPLSFKYLHVTGTAKTKQFMLKLNLQQGVARAPFASSFSHPISIISKPSKKTAKARNISSCIFTTSQVSLFNRINSQTVRTKYLTSDPATNQLCAKNLAWSAFDIILVKQPPPPTPALANHQYHYHHLHQPSVSASGPPLTYGSEIILKHPSGVCTPRVIIRKVDKAMVTPDAAGPVSQMQKVALQLASSAEPGQSPLYLSANGQLMHQPHQDVSKDQQDTSAWLDYSPSTCSAQGEQMNDYLCWTIVGIAKFQYTVDAPAVPCAPTTPRSDAMASPMLRNNSLPSLSPSVSTSPALSYQSFSSPGRHDVCRMSPPPSPPRTLMPLPMVSSVHYHQHHLSIRGRHLTQPPHQESSASPQLLEFWLGGTHRPLPCVGQPVLDTHPGAMELTLAMPPTQDLLIAHHDLLINLPSGQRSMELPLLLVRKDSVVYHSGKALVCHVEQNGDTRWSVLDVSVSKA</sequence>
<dbReference type="Gene3D" id="2.60.40.1450">
    <property type="entry name" value="LAG1, DNA binding domain"/>
    <property type="match status" value="1"/>
</dbReference>
<evidence type="ECO:0000313" key="10">
    <source>
        <dbReference type="EMBL" id="ORX50466.1"/>
    </source>
</evidence>
<gene>
    <name evidence="10" type="ORF">DM01DRAFT_1408993</name>
</gene>
<comment type="caution">
    <text evidence="10">The sequence shown here is derived from an EMBL/GenBank/DDBJ whole genome shotgun (WGS) entry which is preliminary data.</text>
</comment>
<feature type="domain" description="RBP-J/Cbf11/Cbf12 DNA binding" evidence="8">
    <location>
        <begin position="119"/>
        <end position="238"/>
    </location>
</feature>